<name>A0AAJ0C8D2_9PEZI</name>
<dbReference type="RefSeq" id="XP_060288048.1">
    <property type="nucleotide sequence ID" value="XM_060422305.1"/>
</dbReference>
<evidence type="ECO:0000259" key="3">
    <source>
        <dbReference type="Pfam" id="PF25130"/>
    </source>
</evidence>
<feature type="compositionally biased region" description="Polar residues" evidence="1">
    <location>
        <begin position="65"/>
        <end position="84"/>
    </location>
</feature>
<reference evidence="4" key="1">
    <citation type="submission" date="2023-06" db="EMBL/GenBank/DDBJ databases">
        <title>Genome-scale phylogeny and comparative genomics of the fungal order Sordariales.</title>
        <authorList>
            <consortium name="Lawrence Berkeley National Laboratory"/>
            <person name="Hensen N."/>
            <person name="Bonometti L."/>
            <person name="Westerberg I."/>
            <person name="Brannstrom I.O."/>
            <person name="Guillou S."/>
            <person name="Cros-Aarteil S."/>
            <person name="Calhoun S."/>
            <person name="Haridas S."/>
            <person name="Kuo A."/>
            <person name="Mondo S."/>
            <person name="Pangilinan J."/>
            <person name="Riley R."/>
            <person name="Labutti K."/>
            <person name="Andreopoulos B."/>
            <person name="Lipzen A."/>
            <person name="Chen C."/>
            <person name="Yanf M."/>
            <person name="Daum C."/>
            <person name="Ng V."/>
            <person name="Clum A."/>
            <person name="Steindorff A."/>
            <person name="Ohm R."/>
            <person name="Martin F."/>
            <person name="Silar P."/>
            <person name="Natvig D."/>
            <person name="Lalanne C."/>
            <person name="Gautier V."/>
            <person name="Ament-Velasquez S.L."/>
            <person name="Kruys A."/>
            <person name="Hutchinson M.I."/>
            <person name="Powell A.J."/>
            <person name="Barry K."/>
            <person name="Miller A.N."/>
            <person name="Grigoriev I.V."/>
            <person name="Debuchy R."/>
            <person name="Gladieux P."/>
            <person name="Thoren M.H."/>
            <person name="Johannesson H."/>
        </authorList>
    </citation>
    <scope>NUCLEOTIDE SEQUENCE</scope>
    <source>
        <strain evidence="4">8032-3</strain>
    </source>
</reference>
<dbReference type="Pfam" id="PF25130">
    <property type="entry name" value="DUF7820"/>
    <property type="match status" value="1"/>
</dbReference>
<comment type="caution">
    <text evidence="4">The sequence shown here is derived from an EMBL/GenBank/DDBJ whole genome shotgun (WGS) entry which is preliminary data.</text>
</comment>
<proteinExistence type="predicted"/>
<dbReference type="Proteomes" id="UP001244011">
    <property type="component" value="Unassembled WGS sequence"/>
</dbReference>
<dbReference type="EMBL" id="MU838998">
    <property type="protein sequence ID" value="KAK1771835.1"/>
    <property type="molecule type" value="Genomic_DNA"/>
</dbReference>
<feature type="compositionally biased region" description="Gly residues" evidence="1">
    <location>
        <begin position="633"/>
        <end position="642"/>
    </location>
</feature>
<gene>
    <name evidence="4" type="ORF">QBC33DRAFT_169482</name>
</gene>
<evidence type="ECO:0000313" key="4">
    <source>
        <dbReference type="EMBL" id="KAK1771835.1"/>
    </source>
</evidence>
<feature type="transmembrane region" description="Helical" evidence="2">
    <location>
        <begin position="347"/>
        <end position="371"/>
    </location>
</feature>
<evidence type="ECO:0000313" key="5">
    <source>
        <dbReference type="Proteomes" id="UP001244011"/>
    </source>
</evidence>
<feature type="compositionally biased region" description="Polar residues" evidence="1">
    <location>
        <begin position="113"/>
        <end position="122"/>
    </location>
</feature>
<feature type="region of interest" description="Disordered" evidence="1">
    <location>
        <begin position="593"/>
        <end position="662"/>
    </location>
</feature>
<feature type="region of interest" description="Disordered" evidence="1">
    <location>
        <begin position="532"/>
        <end position="565"/>
    </location>
</feature>
<keyword evidence="2" id="KW-0472">Membrane</keyword>
<feature type="region of interest" description="Disordered" evidence="1">
    <location>
        <begin position="278"/>
        <end position="306"/>
    </location>
</feature>
<feature type="compositionally biased region" description="Low complexity" evidence="1">
    <location>
        <begin position="50"/>
        <end position="59"/>
    </location>
</feature>
<evidence type="ECO:0000256" key="1">
    <source>
        <dbReference type="SAM" id="MobiDB-lite"/>
    </source>
</evidence>
<keyword evidence="2" id="KW-1133">Transmembrane helix</keyword>
<feature type="domain" description="DUF7820" evidence="3">
    <location>
        <begin position="395"/>
        <end position="768"/>
    </location>
</feature>
<protein>
    <recommendedName>
        <fullName evidence="3">DUF7820 domain-containing protein</fullName>
    </recommendedName>
</protein>
<accession>A0AAJ0C8D2</accession>
<feature type="compositionally biased region" description="Low complexity" evidence="1">
    <location>
        <begin position="152"/>
        <end position="169"/>
    </location>
</feature>
<organism evidence="4 5">
    <name type="scientific">Phialemonium atrogriseum</name>
    <dbReference type="NCBI Taxonomy" id="1093897"/>
    <lineage>
        <taxon>Eukaryota</taxon>
        <taxon>Fungi</taxon>
        <taxon>Dikarya</taxon>
        <taxon>Ascomycota</taxon>
        <taxon>Pezizomycotina</taxon>
        <taxon>Sordariomycetes</taxon>
        <taxon>Sordariomycetidae</taxon>
        <taxon>Cephalothecales</taxon>
        <taxon>Cephalothecaceae</taxon>
        <taxon>Phialemonium</taxon>
    </lineage>
</organism>
<dbReference type="AlphaFoldDB" id="A0AAJ0C8D2"/>
<keyword evidence="5" id="KW-1185">Reference proteome</keyword>
<sequence length="770" mass="81616">MDSGNLKASDLERRLSRRSSVRVSVHGGEEEGFDFTAGAISDGFRPPEPSSSTVEPETPALETVSPDSANPVENNSPSLQTRPSSIAKHSRAGDSFSLRHDGGMGAIQEAAASRSSSVTTDTEPYIATESPYHGPSNPSHPYQMYPQNVRVARTLSGTTTSTAPAPESPYSGPGGPAHPYSMYPQATVNESSPAPATVIPVGFPGIADPYQRRIGPEGEDVGDIIGPDGHTEQLPPYTRYPDEPFAAKVAVAGPSTAAPAPTAAAPAPLAVPETIPGAGGIGLATRDPEFESIDDLDSPRSRDSCRSFTTEASNRAINETATGISEKQRPERGSLWGRRRLGGIVPYWAICLTILALLMMGAVLGSVMGTFMAKHKKPPQHGGNNNNNEHPLPSVTITYDATPIPTPSDLPPLVTGTFGMPLMSSRVSSVCFNDSQLSQAWNCNILMFAGLTMTIGENQVTPELVDYTISLTCNESFTLSSHVYSYGEQPPLIPLPLALELVNDTLEPGRGPAWFKMVPYNKTIILPEPVLEPPNGPAASTQPRSFTAFGGGPGDLKRKGTAQSGDRPWICTWPETLLEIFIYPMQNSSWNRPPPTGAFPAGPFPTEMASMGSSTIPGAPAPTGENPYHGDGGDGGAGGGEGPFIPPASAQGDYSTATTDIPPLDTSHFDFPLPLPPYPKVVKLEERRTAGSPTATCRQVEIVADDQPARPVKDANGNDVVIYIIENSPTPQTESSKIAVDNGYRHNGNPLLHRDSSSDLSDCGCMWFIT</sequence>
<dbReference type="GeneID" id="85305492"/>
<keyword evidence="2" id="KW-0812">Transmembrane</keyword>
<feature type="region of interest" description="Disordered" evidence="1">
    <location>
        <begin position="1"/>
        <end position="192"/>
    </location>
</feature>
<dbReference type="PANTHER" id="PTHR42078:SF1">
    <property type="entry name" value="GLUCAN 1, 4-ALPHA-GLUCOSIDASE"/>
    <property type="match status" value="1"/>
</dbReference>
<dbReference type="InterPro" id="IPR056722">
    <property type="entry name" value="DUF7820"/>
</dbReference>
<evidence type="ECO:0000256" key="2">
    <source>
        <dbReference type="SAM" id="Phobius"/>
    </source>
</evidence>
<dbReference type="PANTHER" id="PTHR42078">
    <property type="entry name" value="GLUCAN 1, 4-ALPHA-GLUCOSIDASE"/>
    <property type="match status" value="1"/>
</dbReference>